<dbReference type="GO" id="GO:0000156">
    <property type="term" value="F:phosphorelay response regulator activity"/>
    <property type="evidence" value="ECO:0007669"/>
    <property type="project" value="TreeGrafter"/>
</dbReference>
<dbReference type="Pfam" id="PF00486">
    <property type="entry name" value="Trans_reg_C"/>
    <property type="match status" value="1"/>
</dbReference>
<keyword evidence="2" id="KW-0597">Phosphoprotein</keyword>
<dbReference type="PANTHER" id="PTHR48111">
    <property type="entry name" value="REGULATOR OF RPOS"/>
    <property type="match status" value="1"/>
</dbReference>
<dbReference type="Proteomes" id="UP000678545">
    <property type="component" value="Unassembled WGS sequence"/>
</dbReference>
<dbReference type="Gene3D" id="1.10.10.10">
    <property type="entry name" value="Winged helix-like DNA-binding domain superfamily/Winged helix DNA-binding domain"/>
    <property type="match status" value="1"/>
</dbReference>
<dbReference type="SMART" id="SM00448">
    <property type="entry name" value="REC"/>
    <property type="match status" value="1"/>
</dbReference>
<dbReference type="GO" id="GO:0005829">
    <property type="term" value="C:cytosol"/>
    <property type="evidence" value="ECO:0007669"/>
    <property type="project" value="TreeGrafter"/>
</dbReference>
<feature type="domain" description="OmpR/PhoB-type" evidence="5">
    <location>
        <begin position="131"/>
        <end position="233"/>
    </location>
</feature>
<dbReference type="InterPro" id="IPR001789">
    <property type="entry name" value="Sig_transdc_resp-reg_receiver"/>
</dbReference>
<dbReference type="SUPFAM" id="SSF52172">
    <property type="entry name" value="CheY-like"/>
    <property type="match status" value="1"/>
</dbReference>
<keyword evidence="1 3" id="KW-0238">DNA-binding</keyword>
<dbReference type="InterPro" id="IPR039420">
    <property type="entry name" value="WalR-like"/>
</dbReference>
<organism evidence="6 7">
    <name type="scientific">Undibacterium fentianense</name>
    <dbReference type="NCBI Taxonomy" id="2828728"/>
    <lineage>
        <taxon>Bacteria</taxon>
        <taxon>Pseudomonadati</taxon>
        <taxon>Pseudomonadota</taxon>
        <taxon>Betaproteobacteria</taxon>
        <taxon>Burkholderiales</taxon>
        <taxon>Oxalobacteraceae</taxon>
        <taxon>Undibacterium</taxon>
    </lineage>
</organism>
<dbReference type="InterPro" id="IPR011006">
    <property type="entry name" value="CheY-like_superfamily"/>
</dbReference>
<protein>
    <submittedName>
        <fullName evidence="6">Winged helix-turn-helix domain-containing protein</fullName>
    </submittedName>
</protein>
<dbReference type="InterPro" id="IPR036388">
    <property type="entry name" value="WH-like_DNA-bd_sf"/>
</dbReference>
<evidence type="ECO:0000313" key="6">
    <source>
        <dbReference type="EMBL" id="MBR7801019.1"/>
    </source>
</evidence>
<evidence type="ECO:0000259" key="5">
    <source>
        <dbReference type="PROSITE" id="PS51755"/>
    </source>
</evidence>
<comment type="caution">
    <text evidence="6">The sequence shown here is derived from an EMBL/GenBank/DDBJ whole genome shotgun (WGS) entry which is preliminary data.</text>
</comment>
<reference evidence="6" key="1">
    <citation type="submission" date="2021-04" db="EMBL/GenBank/DDBJ databases">
        <title>novel species isolated from subtropical streams in China.</title>
        <authorList>
            <person name="Lu H."/>
        </authorList>
    </citation>
    <scope>NUCLEOTIDE SEQUENCE</scope>
    <source>
        <strain evidence="6">FT137W</strain>
    </source>
</reference>
<evidence type="ECO:0000256" key="3">
    <source>
        <dbReference type="PROSITE-ProRule" id="PRU01091"/>
    </source>
</evidence>
<name>A0A941ID78_9BURK</name>
<feature type="modified residue" description="4-aspartylphosphate" evidence="2">
    <location>
        <position position="60"/>
    </location>
</feature>
<dbReference type="PROSITE" id="PS50110">
    <property type="entry name" value="RESPONSE_REGULATORY"/>
    <property type="match status" value="1"/>
</dbReference>
<dbReference type="GO" id="GO:0032993">
    <property type="term" value="C:protein-DNA complex"/>
    <property type="evidence" value="ECO:0007669"/>
    <property type="project" value="TreeGrafter"/>
</dbReference>
<evidence type="ECO:0000256" key="1">
    <source>
        <dbReference type="ARBA" id="ARBA00023125"/>
    </source>
</evidence>
<feature type="domain" description="Response regulatory" evidence="4">
    <location>
        <begin position="1"/>
        <end position="124"/>
    </location>
</feature>
<dbReference type="SMART" id="SM00862">
    <property type="entry name" value="Trans_reg_C"/>
    <property type="match status" value="1"/>
</dbReference>
<evidence type="ECO:0000313" key="7">
    <source>
        <dbReference type="Proteomes" id="UP000678545"/>
    </source>
</evidence>
<sequence>MLIIEDEPDLAALIADYARANQFEPTIIHDGQVALDYLLQQQSPIPNQQSLPRSAILVLDLMLPRLDGLSLCRAVRTFSNIPIIMVTAKVEEIDRLIGLDAGADDYLCKPFSPRELIARCKTILKRCQSYDSELSKKNQAQLSIDIAKQSALFEGKIIDLTRSEFLLLQHFVMHPSRVFSRAQLLDIACEEKLDVTDRAIDSHIKNLRKKLQLITGEQAVIHSIYGVGYRFDGVGSVC</sequence>
<dbReference type="GO" id="GO:0000976">
    <property type="term" value="F:transcription cis-regulatory region binding"/>
    <property type="evidence" value="ECO:0007669"/>
    <property type="project" value="TreeGrafter"/>
</dbReference>
<evidence type="ECO:0000259" key="4">
    <source>
        <dbReference type="PROSITE" id="PS50110"/>
    </source>
</evidence>
<evidence type="ECO:0000256" key="2">
    <source>
        <dbReference type="PROSITE-ProRule" id="PRU00169"/>
    </source>
</evidence>
<proteinExistence type="predicted"/>
<dbReference type="EMBL" id="JAGSPJ010000005">
    <property type="protein sequence ID" value="MBR7801019.1"/>
    <property type="molecule type" value="Genomic_DNA"/>
</dbReference>
<dbReference type="Pfam" id="PF00072">
    <property type="entry name" value="Response_reg"/>
    <property type="match status" value="1"/>
</dbReference>
<feature type="DNA-binding region" description="OmpR/PhoB-type" evidence="3">
    <location>
        <begin position="131"/>
        <end position="233"/>
    </location>
</feature>
<accession>A0A941ID78</accession>
<dbReference type="Gene3D" id="3.40.50.2300">
    <property type="match status" value="1"/>
</dbReference>
<dbReference type="CDD" id="cd00383">
    <property type="entry name" value="trans_reg_C"/>
    <property type="match status" value="1"/>
</dbReference>
<dbReference type="GO" id="GO:0006355">
    <property type="term" value="P:regulation of DNA-templated transcription"/>
    <property type="evidence" value="ECO:0007669"/>
    <property type="project" value="InterPro"/>
</dbReference>
<dbReference type="SUPFAM" id="SSF46894">
    <property type="entry name" value="C-terminal effector domain of the bipartite response regulators"/>
    <property type="match status" value="1"/>
</dbReference>
<dbReference type="Gene3D" id="6.10.250.690">
    <property type="match status" value="1"/>
</dbReference>
<gene>
    <name evidence="6" type="ORF">KDM90_13500</name>
</gene>
<dbReference type="InterPro" id="IPR016032">
    <property type="entry name" value="Sig_transdc_resp-reg_C-effctor"/>
</dbReference>
<keyword evidence="7" id="KW-1185">Reference proteome</keyword>
<dbReference type="PROSITE" id="PS51755">
    <property type="entry name" value="OMPR_PHOB"/>
    <property type="match status" value="1"/>
</dbReference>
<dbReference type="AlphaFoldDB" id="A0A941ID78"/>
<dbReference type="InterPro" id="IPR001867">
    <property type="entry name" value="OmpR/PhoB-type_DNA-bd"/>
</dbReference>
<dbReference type="PANTHER" id="PTHR48111:SF59">
    <property type="entry name" value="TRANSCRIPTIONAL REGULATORY PROTEIN BAER"/>
    <property type="match status" value="1"/>
</dbReference>